<evidence type="ECO:0000256" key="2">
    <source>
        <dbReference type="ARBA" id="ARBA00023015"/>
    </source>
</evidence>
<dbReference type="InterPro" id="IPR009061">
    <property type="entry name" value="DNA-bd_dom_put_sf"/>
</dbReference>
<evidence type="ECO:0000313" key="6">
    <source>
        <dbReference type="EMBL" id="GAA2733971.1"/>
    </source>
</evidence>
<dbReference type="Proteomes" id="UP001501326">
    <property type="component" value="Unassembled WGS sequence"/>
</dbReference>
<feature type="domain" description="HTH merR-type" evidence="5">
    <location>
        <begin position="41"/>
        <end position="110"/>
    </location>
</feature>
<keyword evidence="1" id="KW-0678">Repressor</keyword>
<keyword evidence="3" id="KW-0238">DNA-binding</keyword>
<keyword evidence="7" id="KW-1185">Reference proteome</keyword>
<gene>
    <name evidence="6" type="ORF">GCM10009867_13030</name>
</gene>
<organism evidence="6 7">
    <name type="scientific">Pedococcus aerophilus</name>
    <dbReference type="NCBI Taxonomy" id="436356"/>
    <lineage>
        <taxon>Bacteria</taxon>
        <taxon>Bacillati</taxon>
        <taxon>Actinomycetota</taxon>
        <taxon>Actinomycetes</taxon>
        <taxon>Micrococcales</taxon>
        <taxon>Intrasporangiaceae</taxon>
        <taxon>Pedococcus</taxon>
    </lineage>
</organism>
<evidence type="ECO:0000256" key="4">
    <source>
        <dbReference type="ARBA" id="ARBA00023163"/>
    </source>
</evidence>
<dbReference type="PROSITE" id="PS50937">
    <property type="entry name" value="HTH_MERR_2"/>
    <property type="match status" value="1"/>
</dbReference>
<dbReference type="PANTHER" id="PTHR30204:SF69">
    <property type="entry name" value="MERR-FAMILY TRANSCRIPTIONAL REGULATOR"/>
    <property type="match status" value="1"/>
</dbReference>
<reference evidence="6 7" key="1">
    <citation type="journal article" date="2019" name="Int. J. Syst. Evol. Microbiol.">
        <title>The Global Catalogue of Microorganisms (GCM) 10K type strain sequencing project: providing services to taxonomists for standard genome sequencing and annotation.</title>
        <authorList>
            <consortium name="The Broad Institute Genomics Platform"/>
            <consortium name="The Broad Institute Genome Sequencing Center for Infectious Disease"/>
            <person name="Wu L."/>
            <person name="Ma J."/>
        </authorList>
    </citation>
    <scope>NUCLEOTIDE SEQUENCE [LARGE SCALE GENOMIC DNA]</scope>
    <source>
        <strain evidence="6 7">JCM 16378</strain>
    </source>
</reference>
<dbReference type="PANTHER" id="PTHR30204">
    <property type="entry name" value="REDOX-CYCLING DRUG-SENSING TRANSCRIPTIONAL ACTIVATOR SOXR"/>
    <property type="match status" value="1"/>
</dbReference>
<dbReference type="InterPro" id="IPR000551">
    <property type="entry name" value="MerR-type_HTH_dom"/>
</dbReference>
<evidence type="ECO:0000259" key="5">
    <source>
        <dbReference type="PROSITE" id="PS50937"/>
    </source>
</evidence>
<evidence type="ECO:0000256" key="1">
    <source>
        <dbReference type="ARBA" id="ARBA00022491"/>
    </source>
</evidence>
<dbReference type="SUPFAM" id="SSF46955">
    <property type="entry name" value="Putative DNA-binding domain"/>
    <property type="match status" value="1"/>
</dbReference>
<accession>A0ABN3UKG7</accession>
<dbReference type="Gene3D" id="1.10.1660.10">
    <property type="match status" value="1"/>
</dbReference>
<comment type="caution">
    <text evidence="6">The sequence shown here is derived from an EMBL/GenBank/DDBJ whole genome shotgun (WGS) entry which is preliminary data.</text>
</comment>
<protein>
    <recommendedName>
        <fullName evidence="5">HTH merR-type domain-containing protein</fullName>
    </recommendedName>
</protein>
<dbReference type="Pfam" id="PF13411">
    <property type="entry name" value="MerR_1"/>
    <property type="match status" value="1"/>
</dbReference>
<proteinExistence type="predicted"/>
<dbReference type="EMBL" id="BAAARN010000001">
    <property type="protein sequence ID" value="GAA2733971.1"/>
    <property type="molecule type" value="Genomic_DNA"/>
</dbReference>
<sequence>MPSTPIAPMNTRVTGDRITRSIPLRVLPDLAVVETVSAEIEWSVGVVADRLDIPAATLRSWDRRYGVSPSQRSAGGHRRYTEGDVLRVAAVQRFVDQGVPTQTAARVALAMDPQRLRTESLLRS</sequence>
<dbReference type="RefSeq" id="WP_344191383.1">
    <property type="nucleotide sequence ID" value="NZ_BAAARN010000001.1"/>
</dbReference>
<keyword evidence="4" id="KW-0804">Transcription</keyword>
<evidence type="ECO:0000313" key="7">
    <source>
        <dbReference type="Proteomes" id="UP001501326"/>
    </source>
</evidence>
<dbReference type="InterPro" id="IPR047057">
    <property type="entry name" value="MerR_fam"/>
</dbReference>
<dbReference type="SMART" id="SM00422">
    <property type="entry name" value="HTH_MERR"/>
    <property type="match status" value="1"/>
</dbReference>
<evidence type="ECO:0000256" key="3">
    <source>
        <dbReference type="ARBA" id="ARBA00023125"/>
    </source>
</evidence>
<keyword evidence="2" id="KW-0805">Transcription regulation</keyword>
<name>A0ABN3UKG7_9MICO</name>